<dbReference type="AlphaFoldDB" id="D6TCC7"/>
<reference evidence="1 2" key="1">
    <citation type="journal article" date="2011" name="Stand. Genomic Sci.">
        <title>Non-contiguous finished genome sequence and contextual data of the filamentous soil bacterium Ktedonobacter racemifer type strain (SOSP1-21).</title>
        <authorList>
            <person name="Chang Y.J."/>
            <person name="Land M."/>
            <person name="Hauser L."/>
            <person name="Chertkov O."/>
            <person name="Del Rio T.G."/>
            <person name="Nolan M."/>
            <person name="Copeland A."/>
            <person name="Tice H."/>
            <person name="Cheng J.F."/>
            <person name="Lucas S."/>
            <person name="Han C."/>
            <person name="Goodwin L."/>
            <person name="Pitluck S."/>
            <person name="Ivanova N."/>
            <person name="Ovchinikova G."/>
            <person name="Pati A."/>
            <person name="Chen A."/>
            <person name="Palaniappan K."/>
            <person name="Mavromatis K."/>
            <person name="Liolios K."/>
            <person name="Brettin T."/>
            <person name="Fiebig A."/>
            <person name="Rohde M."/>
            <person name="Abt B."/>
            <person name="Goker M."/>
            <person name="Detter J.C."/>
            <person name="Woyke T."/>
            <person name="Bristow J."/>
            <person name="Eisen J.A."/>
            <person name="Markowitz V."/>
            <person name="Hugenholtz P."/>
            <person name="Kyrpides N.C."/>
            <person name="Klenk H.P."/>
            <person name="Lapidus A."/>
        </authorList>
    </citation>
    <scope>NUCLEOTIDE SEQUENCE [LARGE SCALE GENOMIC DNA]</scope>
    <source>
        <strain evidence="2">DSM 44963</strain>
    </source>
</reference>
<dbReference type="PANTHER" id="PTHR43649">
    <property type="entry name" value="ARABINOSE-BINDING PROTEIN-RELATED"/>
    <property type="match status" value="1"/>
</dbReference>
<proteinExistence type="predicted"/>
<keyword evidence="2" id="KW-1185">Reference proteome</keyword>
<evidence type="ECO:0000313" key="2">
    <source>
        <dbReference type="Proteomes" id="UP000004508"/>
    </source>
</evidence>
<name>D6TCC7_KTERA</name>
<dbReference type="STRING" id="485913.Krac_11533"/>
<sequence length="468" mass="51191">MVRSSLNECLNFLTTRRQAIKTMSLGATALALSGCNVIMGAAPPGLSSLGKDPAPGRKTVIEIYSVFSSNVAVGWNELAARYEKAQPDVGVKITYAPASGGGGDDNPKLFTSIAGKTPPDIANLTPFSTPQWAELGIMTDLTPYLQRDGITADTFFPIAWHDMNYKGRVWQVQWDADPNFAFFWNKDLFQKEGLDPNRPPQTIDEVDEYSRRINRSKGGNVTQIGMIPWGTYGFSNSMFTWGWAFGGEFYDPEKEEVTPDNDYVVKALEWMVKYARSVGGADKVNVSPPNLQLPPFGAGTVGMAPLVAPNARDLKTGAPNMHVGAALLPYQGPGATQPGAGAWFGGWSLFVPKGAKHPDEAWDFIKWVSTSPEGTLAQWETVGFPPACKNTPVFDRMKADPIMGPYYNVLLTAQHSRPAIPVGGFYATQFEQIISDAIYGKLTPLQALRTVKESTMKEWVRFKREAGS</sequence>
<dbReference type="Proteomes" id="UP000004508">
    <property type="component" value="Unassembled WGS sequence"/>
</dbReference>
<comment type="caution">
    <text evidence="1">The sequence shown here is derived from an EMBL/GenBank/DDBJ whole genome shotgun (WGS) entry which is preliminary data.</text>
</comment>
<organism evidence="1 2">
    <name type="scientific">Ktedonobacter racemifer DSM 44963</name>
    <dbReference type="NCBI Taxonomy" id="485913"/>
    <lineage>
        <taxon>Bacteria</taxon>
        <taxon>Bacillati</taxon>
        <taxon>Chloroflexota</taxon>
        <taxon>Ktedonobacteria</taxon>
        <taxon>Ktedonobacterales</taxon>
        <taxon>Ktedonobacteraceae</taxon>
        <taxon>Ktedonobacter</taxon>
    </lineage>
</organism>
<dbReference type="InterPro" id="IPR050490">
    <property type="entry name" value="Bact_solute-bd_prot1"/>
</dbReference>
<dbReference type="Gene3D" id="3.40.190.10">
    <property type="entry name" value="Periplasmic binding protein-like II"/>
    <property type="match status" value="2"/>
</dbReference>
<dbReference type="PANTHER" id="PTHR43649:SF12">
    <property type="entry name" value="DIACETYLCHITOBIOSE BINDING PROTEIN DASA"/>
    <property type="match status" value="1"/>
</dbReference>
<dbReference type="Pfam" id="PF01547">
    <property type="entry name" value="SBP_bac_1"/>
    <property type="match status" value="1"/>
</dbReference>
<dbReference type="PROSITE" id="PS51257">
    <property type="entry name" value="PROKAR_LIPOPROTEIN"/>
    <property type="match status" value="1"/>
</dbReference>
<evidence type="ECO:0000313" key="1">
    <source>
        <dbReference type="EMBL" id="EFH89944.1"/>
    </source>
</evidence>
<protein>
    <submittedName>
        <fullName evidence="1">Extracellular solute-binding protein family 1</fullName>
    </submittedName>
</protein>
<dbReference type="InterPro" id="IPR006059">
    <property type="entry name" value="SBP"/>
</dbReference>
<dbReference type="EMBL" id="ADVG01000001">
    <property type="protein sequence ID" value="EFH89944.1"/>
    <property type="molecule type" value="Genomic_DNA"/>
</dbReference>
<dbReference type="eggNOG" id="COG1653">
    <property type="taxonomic scope" value="Bacteria"/>
</dbReference>
<gene>
    <name evidence="1" type="ORF">Krac_11533</name>
</gene>
<dbReference type="CDD" id="cd14748">
    <property type="entry name" value="PBP2_UgpB"/>
    <property type="match status" value="1"/>
</dbReference>
<accession>D6TCC7</accession>
<dbReference type="InParanoid" id="D6TCC7"/>
<dbReference type="RefSeq" id="WP_007906928.1">
    <property type="nucleotide sequence ID" value="NZ_ADVG01000001.1"/>
</dbReference>
<dbReference type="SUPFAM" id="SSF53850">
    <property type="entry name" value="Periplasmic binding protein-like II"/>
    <property type="match status" value="1"/>
</dbReference>